<evidence type="ECO:0000259" key="4">
    <source>
        <dbReference type="PROSITE" id="PS50011"/>
    </source>
</evidence>
<dbReference type="EMBL" id="DVLP01000143">
    <property type="protein sequence ID" value="HIT74866.1"/>
    <property type="molecule type" value="Genomic_DNA"/>
</dbReference>
<feature type="domain" description="Protein kinase" evidence="4">
    <location>
        <begin position="73"/>
        <end position="323"/>
    </location>
</feature>
<dbReference type="AlphaFoldDB" id="A0A9D1KLX2"/>
<gene>
    <name evidence="5" type="ORF">IAA98_04705</name>
</gene>
<feature type="region of interest" description="Disordered" evidence="2">
    <location>
        <begin position="221"/>
        <end position="242"/>
    </location>
</feature>
<dbReference type="CDD" id="cd13973">
    <property type="entry name" value="PK_MviN-like"/>
    <property type="match status" value="1"/>
</dbReference>
<proteinExistence type="predicted"/>
<name>A0A9D1KLX2_9ACTN</name>
<keyword evidence="5" id="KW-0808">Transferase</keyword>
<feature type="region of interest" description="Disordered" evidence="2">
    <location>
        <begin position="374"/>
        <end position="399"/>
    </location>
</feature>
<dbReference type="PROSITE" id="PS50011">
    <property type="entry name" value="PROTEIN_KINASE_DOM"/>
    <property type="match status" value="1"/>
</dbReference>
<comment type="caution">
    <text evidence="5">The sequence shown here is derived from an EMBL/GenBank/DDBJ whole genome shotgun (WGS) entry which is preliminary data.</text>
</comment>
<evidence type="ECO:0000313" key="6">
    <source>
        <dbReference type="Proteomes" id="UP000886842"/>
    </source>
</evidence>
<keyword evidence="1" id="KW-0675">Receptor</keyword>
<feature type="region of interest" description="Disordered" evidence="2">
    <location>
        <begin position="339"/>
        <end position="358"/>
    </location>
</feature>
<reference evidence="5" key="2">
    <citation type="journal article" date="2021" name="PeerJ">
        <title>Extensive microbial diversity within the chicken gut microbiome revealed by metagenomics and culture.</title>
        <authorList>
            <person name="Gilroy R."/>
            <person name="Ravi A."/>
            <person name="Getino M."/>
            <person name="Pursley I."/>
            <person name="Horton D.L."/>
            <person name="Alikhan N.F."/>
            <person name="Baker D."/>
            <person name="Gharbi K."/>
            <person name="Hall N."/>
            <person name="Watson M."/>
            <person name="Adriaenssens E.M."/>
            <person name="Foster-Nyarko E."/>
            <person name="Jarju S."/>
            <person name="Secka A."/>
            <person name="Antonio M."/>
            <person name="Oren A."/>
            <person name="Chaudhuri R.R."/>
            <person name="La Ragione R."/>
            <person name="Hildebrand F."/>
            <person name="Pallen M.J."/>
        </authorList>
    </citation>
    <scope>NUCLEOTIDE SEQUENCE</scope>
    <source>
        <strain evidence="5">ChiGjej1B1-24693</strain>
    </source>
</reference>
<keyword evidence="3" id="KW-0812">Transmembrane</keyword>
<keyword evidence="5" id="KW-0418">Kinase</keyword>
<feature type="compositionally biased region" description="Low complexity" evidence="2">
    <location>
        <begin position="377"/>
        <end position="388"/>
    </location>
</feature>
<dbReference type="GO" id="GO:0005524">
    <property type="term" value="F:ATP binding"/>
    <property type="evidence" value="ECO:0007669"/>
    <property type="project" value="InterPro"/>
</dbReference>
<feature type="region of interest" description="Disordered" evidence="2">
    <location>
        <begin position="1"/>
        <end position="66"/>
    </location>
</feature>
<dbReference type="Gene3D" id="3.30.200.20">
    <property type="entry name" value="Phosphorylase Kinase, domain 1"/>
    <property type="match status" value="1"/>
</dbReference>
<protein>
    <submittedName>
        <fullName evidence="5">Protein kinase family protein</fullName>
    </submittedName>
</protein>
<accession>A0A9D1KLX2</accession>
<dbReference type="InterPro" id="IPR000719">
    <property type="entry name" value="Prot_kinase_dom"/>
</dbReference>
<dbReference type="SUPFAM" id="SSF56112">
    <property type="entry name" value="Protein kinase-like (PK-like)"/>
    <property type="match status" value="1"/>
</dbReference>
<organism evidence="5 6">
    <name type="scientific">Candidatus Avipropionibacterium avicola</name>
    <dbReference type="NCBI Taxonomy" id="2840701"/>
    <lineage>
        <taxon>Bacteria</taxon>
        <taxon>Bacillati</taxon>
        <taxon>Actinomycetota</taxon>
        <taxon>Actinomycetes</taxon>
        <taxon>Propionibacteriales</taxon>
        <taxon>Propionibacteriaceae</taxon>
        <taxon>Propionibacteriaceae incertae sedis</taxon>
        <taxon>Candidatus Avipropionibacterium</taxon>
    </lineage>
</organism>
<feature type="transmembrane region" description="Helical" evidence="3">
    <location>
        <begin position="403"/>
        <end position="424"/>
    </location>
</feature>
<keyword evidence="3" id="KW-0472">Membrane</keyword>
<dbReference type="Gene3D" id="2.60.120.260">
    <property type="entry name" value="Galactose-binding domain-like"/>
    <property type="match status" value="1"/>
</dbReference>
<feature type="compositionally biased region" description="Polar residues" evidence="2">
    <location>
        <begin position="432"/>
        <end position="448"/>
    </location>
</feature>
<dbReference type="SUPFAM" id="SSF49785">
    <property type="entry name" value="Galactose-binding domain-like"/>
    <property type="match status" value="1"/>
</dbReference>
<reference evidence="5" key="1">
    <citation type="submission" date="2020-10" db="EMBL/GenBank/DDBJ databases">
        <authorList>
            <person name="Gilroy R."/>
        </authorList>
    </citation>
    <scope>NUCLEOTIDE SEQUENCE</scope>
    <source>
        <strain evidence="5">ChiGjej1B1-24693</strain>
    </source>
</reference>
<evidence type="ECO:0000256" key="2">
    <source>
        <dbReference type="SAM" id="MobiDB-lite"/>
    </source>
</evidence>
<keyword evidence="3" id="KW-1133">Transmembrane helix</keyword>
<feature type="region of interest" description="Disordered" evidence="2">
    <location>
        <begin position="430"/>
        <end position="480"/>
    </location>
</feature>
<dbReference type="Proteomes" id="UP000886842">
    <property type="component" value="Unassembled WGS sequence"/>
</dbReference>
<dbReference type="GO" id="GO:0004672">
    <property type="term" value="F:protein kinase activity"/>
    <property type="evidence" value="ECO:0007669"/>
    <property type="project" value="InterPro"/>
</dbReference>
<dbReference type="InterPro" id="IPR008979">
    <property type="entry name" value="Galactose-bd-like_sf"/>
</dbReference>
<evidence type="ECO:0000313" key="5">
    <source>
        <dbReference type="EMBL" id="HIT74866.1"/>
    </source>
</evidence>
<evidence type="ECO:0000256" key="3">
    <source>
        <dbReference type="SAM" id="Phobius"/>
    </source>
</evidence>
<evidence type="ECO:0000256" key="1">
    <source>
        <dbReference type="ARBA" id="ARBA00023170"/>
    </source>
</evidence>
<dbReference type="InterPro" id="IPR011009">
    <property type="entry name" value="Kinase-like_dom_sf"/>
</dbReference>
<dbReference type="Gene3D" id="1.10.510.10">
    <property type="entry name" value="Transferase(Phosphotransferase) domain 1"/>
    <property type="match status" value="1"/>
</dbReference>
<sequence>METERGATHSLADDPDATAIRPPQSPDEVDDTSPEPGHSSPEPVEGPGDSYPQPVEGPPVPTERRGTVLGGRYRLEDQMDHVGNVVTWRAFDSVLSRSVVIHLLAPGDPRSSEILASARKAATATDSRFLRILDAVQSLDADHGSYVVCEYSPGQNLTQLLAHGPLSALEAAWVVREVADAIAGVHGSGLHHLRIGPDSIWITPTGNVKIGDLAIRAQFRATPDPSGVSPRRGRTSFHPETEEAHDVADLGRVLYACLVHRWPGGHRYGLEAAPTTGDGWLTPRQVRHGVSPALDRICDQILSEIPRQGEPIRTAAELVHALTRILGAADASADLERRLQQPVPPVPSETGEPVVTTESPLSTYWAQAVREDHGPDAMGSAAAANGSAVEPEDEEESRGPRRWMVGAIVLLLAILLVAIIAVMVQLRGQPGTDPTPSTSVSATTQESTPPVKLEIVDGTDFDPQGGDQTENPDRVPQAWDGDPTTGWTTDHYIGSPEFGGLGKDGVGMIVDLGSPKAVSQLEMVMAVTGANLMVMVPDDDPGSLDAPPKGSMDQWREIARVDDVDETVSITLDEAQTTRFVLIVFTKLGPDGDRFRAGLNEIEVYG</sequence>